<keyword evidence="3 6" id="KW-0812">Transmembrane</keyword>
<evidence type="ECO:0000256" key="1">
    <source>
        <dbReference type="ARBA" id="ARBA00004651"/>
    </source>
</evidence>
<dbReference type="Pfam" id="PF06081">
    <property type="entry name" value="ArAE_1"/>
    <property type="match status" value="1"/>
</dbReference>
<keyword evidence="9" id="KW-1185">Reference proteome</keyword>
<dbReference type="Proteomes" id="UP000000271">
    <property type="component" value="Chromosome"/>
</dbReference>
<sequence>MFKIGYRTLKTAIGAALAIFIAQLFQLEFFVSAGILTMLCIQKTRHKTITNSWARFVACIIGMVYAIVLFELFGYHPVSIFLLILIFIPTTLYLNVQSGIITSAVIFFHLYTLQDVSVSIIMNELGLITIGILVALIMNLYMPGKERKLEGMQRDLEGHYSTIFHEFAGYIRKGDSGWTGGEITAAERLLKDAKNLSLENLENHVLRYNDQYYHYFKMREKQLDIIERMMPLLTSIDYHVKQADMLADFMDGLADGVKPENTADRFIDQLEDLQEGFRDMALPQNRDEFEARSALLHLVHELRLYLDIKQQFKPLKSYGTLETS</sequence>
<evidence type="ECO:0000256" key="5">
    <source>
        <dbReference type="ARBA" id="ARBA00023136"/>
    </source>
</evidence>
<evidence type="ECO:0000313" key="8">
    <source>
        <dbReference type="EMBL" id="ADH99751.1"/>
    </source>
</evidence>
<feature type="transmembrane region" description="Helical" evidence="6">
    <location>
        <begin position="53"/>
        <end position="74"/>
    </location>
</feature>
<dbReference type="GO" id="GO:0005886">
    <property type="term" value="C:plasma membrane"/>
    <property type="evidence" value="ECO:0007669"/>
    <property type="project" value="UniProtKB-SubCell"/>
</dbReference>
<accession>D6XVL3</accession>
<dbReference type="OrthoDB" id="357521at2"/>
<dbReference type="HOGENOM" id="CLU_067525_1_0_9"/>
<dbReference type="EMBL" id="CP001791">
    <property type="protein sequence ID" value="ADH99751.1"/>
    <property type="molecule type" value="Genomic_DNA"/>
</dbReference>
<organism evidence="8 9">
    <name type="scientific">Bacillus selenitireducens (strain ATCC 700615 / DSM 15326 / MLS10)</name>
    <dbReference type="NCBI Taxonomy" id="439292"/>
    <lineage>
        <taxon>Bacteria</taxon>
        <taxon>Bacillati</taxon>
        <taxon>Bacillota</taxon>
        <taxon>Bacilli</taxon>
        <taxon>Bacillales</taxon>
        <taxon>Bacillaceae</taxon>
        <taxon>Salisediminibacterium</taxon>
    </lineage>
</organism>
<evidence type="ECO:0000259" key="7">
    <source>
        <dbReference type="Pfam" id="PF11728"/>
    </source>
</evidence>
<reference evidence="8" key="1">
    <citation type="submission" date="2009-10" db="EMBL/GenBank/DDBJ databases">
        <title>Complete sequence of Bacillus selenitireducens MLS10.</title>
        <authorList>
            <consortium name="US DOE Joint Genome Institute"/>
            <person name="Lucas S."/>
            <person name="Copeland A."/>
            <person name="Lapidus A."/>
            <person name="Glavina del Rio T."/>
            <person name="Dalin E."/>
            <person name="Tice H."/>
            <person name="Bruce D."/>
            <person name="Goodwin L."/>
            <person name="Pitluck S."/>
            <person name="Sims D."/>
            <person name="Brettin T."/>
            <person name="Detter J.C."/>
            <person name="Han C."/>
            <person name="Larimer F."/>
            <person name="Land M."/>
            <person name="Hauser L."/>
            <person name="Kyrpides N."/>
            <person name="Ovchinnikova G."/>
            <person name="Stolz J."/>
        </authorList>
    </citation>
    <scope>NUCLEOTIDE SEQUENCE [LARGE SCALE GENOMIC DNA]</scope>
    <source>
        <strain evidence="8">MLS10</strain>
    </source>
</reference>
<dbReference type="STRING" id="439292.Bsel_2247"/>
<feature type="transmembrane region" description="Helical" evidence="6">
    <location>
        <begin position="125"/>
        <end position="142"/>
    </location>
</feature>
<dbReference type="PANTHER" id="PTHR40064:SF1">
    <property type="entry name" value="MEMBRANE PROTEIN"/>
    <property type="match status" value="1"/>
</dbReference>
<dbReference type="InterPro" id="IPR038323">
    <property type="entry name" value="ArAE_1_C_sf"/>
</dbReference>
<keyword evidence="5 6" id="KW-0472">Membrane</keyword>
<dbReference type="InterPro" id="IPR052984">
    <property type="entry name" value="UPF0421"/>
</dbReference>
<name>D6XVL3_BACIE</name>
<comment type="subcellular location">
    <subcellularLocation>
        <location evidence="1">Cell membrane</location>
        <topology evidence="1">Multi-pass membrane protein</topology>
    </subcellularLocation>
</comment>
<gene>
    <name evidence="8" type="ordered locus">Bsel_2247</name>
</gene>
<dbReference type="KEGG" id="bse:Bsel_2247"/>
<keyword evidence="4 6" id="KW-1133">Transmembrane helix</keyword>
<dbReference type="eggNOG" id="COG4129">
    <property type="taxonomic scope" value="Bacteria"/>
</dbReference>
<dbReference type="PANTHER" id="PTHR40064">
    <property type="entry name" value="MEMBRANE PROTEIN-RELATED"/>
    <property type="match status" value="1"/>
</dbReference>
<dbReference type="InterPro" id="IPR021062">
    <property type="entry name" value="ArAE_1_C"/>
</dbReference>
<feature type="transmembrane region" description="Helical" evidence="6">
    <location>
        <begin position="12"/>
        <end position="41"/>
    </location>
</feature>
<evidence type="ECO:0000256" key="2">
    <source>
        <dbReference type="ARBA" id="ARBA00022475"/>
    </source>
</evidence>
<dbReference type="RefSeq" id="WP_013173173.1">
    <property type="nucleotide sequence ID" value="NC_014219.1"/>
</dbReference>
<dbReference type="Pfam" id="PF11728">
    <property type="entry name" value="ArAE_1_C"/>
    <property type="match status" value="1"/>
</dbReference>
<feature type="transmembrane region" description="Helical" evidence="6">
    <location>
        <begin position="80"/>
        <end position="113"/>
    </location>
</feature>
<dbReference type="AlphaFoldDB" id="D6XVL3"/>
<evidence type="ECO:0000256" key="4">
    <source>
        <dbReference type="ARBA" id="ARBA00022989"/>
    </source>
</evidence>
<dbReference type="Gene3D" id="1.20.120.940">
    <property type="entry name" value="Putative aromatic acid exporter, C-terminal domain"/>
    <property type="match status" value="1"/>
</dbReference>
<dbReference type="InterPro" id="IPR010343">
    <property type="entry name" value="ArAE_1"/>
</dbReference>
<protein>
    <recommendedName>
        <fullName evidence="7">Putative aromatic acid exporter C-terminal domain-containing protein</fullName>
    </recommendedName>
</protein>
<keyword evidence="2" id="KW-1003">Cell membrane</keyword>
<evidence type="ECO:0000256" key="6">
    <source>
        <dbReference type="SAM" id="Phobius"/>
    </source>
</evidence>
<feature type="domain" description="Putative aromatic acid exporter C-terminal" evidence="7">
    <location>
        <begin position="146"/>
        <end position="310"/>
    </location>
</feature>
<proteinExistence type="predicted"/>
<evidence type="ECO:0000313" key="9">
    <source>
        <dbReference type="Proteomes" id="UP000000271"/>
    </source>
</evidence>
<evidence type="ECO:0000256" key="3">
    <source>
        <dbReference type="ARBA" id="ARBA00022692"/>
    </source>
</evidence>